<dbReference type="OrthoDB" id="9940106at2"/>
<name>A0A1H9JQU3_9SPIR</name>
<feature type="chain" id="PRO_5010162141" description="PKD domain-containing protein" evidence="1">
    <location>
        <begin position="19"/>
        <end position="150"/>
    </location>
</feature>
<sequence length="150" mass="17155">MKKTLKIFLIICSLFYFAACNNSYDSMIDSFNRKYFLPEQMSAEAYSVKDPDFNPAEMLLAAYTIPEGMYLSLEAPEGGDSYSWVYIKDDGTPYNPPLSEERFLYYETPGPFKVREENDLVLTVTVTDDKGNVTEYIDKSVIIIQKSAKD</sequence>
<feature type="signal peptide" evidence="1">
    <location>
        <begin position="1"/>
        <end position="18"/>
    </location>
</feature>
<evidence type="ECO:0000256" key="1">
    <source>
        <dbReference type="SAM" id="SignalP"/>
    </source>
</evidence>
<evidence type="ECO:0000313" key="2">
    <source>
        <dbReference type="EMBL" id="SEQ89123.1"/>
    </source>
</evidence>
<reference evidence="2 3" key="1">
    <citation type="submission" date="2016-10" db="EMBL/GenBank/DDBJ databases">
        <authorList>
            <person name="de Groot N.N."/>
        </authorList>
    </citation>
    <scope>NUCLEOTIDE SEQUENCE [LARGE SCALE GENOMIC DNA]</scope>
    <source>
        <strain evidence="2 3">B25</strain>
    </source>
</reference>
<evidence type="ECO:0008006" key="4">
    <source>
        <dbReference type="Google" id="ProtNLM"/>
    </source>
</evidence>
<accession>A0A1H9JQU3</accession>
<dbReference type="AlphaFoldDB" id="A0A1H9JQU3"/>
<organism evidence="2 3">
    <name type="scientific">Treponema bryantii</name>
    <dbReference type="NCBI Taxonomy" id="163"/>
    <lineage>
        <taxon>Bacteria</taxon>
        <taxon>Pseudomonadati</taxon>
        <taxon>Spirochaetota</taxon>
        <taxon>Spirochaetia</taxon>
        <taxon>Spirochaetales</taxon>
        <taxon>Treponemataceae</taxon>
        <taxon>Treponema</taxon>
    </lineage>
</organism>
<gene>
    <name evidence="2" type="ORF">SAMN04487977_11442</name>
</gene>
<dbReference type="RefSeq" id="WP_074645636.1">
    <property type="nucleotide sequence ID" value="NZ_FOFU01000014.1"/>
</dbReference>
<protein>
    <recommendedName>
        <fullName evidence="4">PKD domain-containing protein</fullName>
    </recommendedName>
</protein>
<keyword evidence="3" id="KW-1185">Reference proteome</keyword>
<evidence type="ECO:0000313" key="3">
    <source>
        <dbReference type="Proteomes" id="UP000182360"/>
    </source>
</evidence>
<keyword evidence="1" id="KW-0732">Signal</keyword>
<dbReference type="Proteomes" id="UP000182360">
    <property type="component" value="Unassembled WGS sequence"/>
</dbReference>
<dbReference type="EMBL" id="FOFU01000014">
    <property type="protein sequence ID" value="SEQ89123.1"/>
    <property type="molecule type" value="Genomic_DNA"/>
</dbReference>
<proteinExistence type="predicted"/>